<organism evidence="3 4">
    <name type="scientific">Sphaeramia orbicularis</name>
    <name type="common">orbiculate cardinalfish</name>
    <dbReference type="NCBI Taxonomy" id="375764"/>
    <lineage>
        <taxon>Eukaryota</taxon>
        <taxon>Metazoa</taxon>
        <taxon>Chordata</taxon>
        <taxon>Craniata</taxon>
        <taxon>Vertebrata</taxon>
        <taxon>Euteleostomi</taxon>
        <taxon>Actinopterygii</taxon>
        <taxon>Neopterygii</taxon>
        <taxon>Teleostei</taxon>
        <taxon>Neoteleostei</taxon>
        <taxon>Acanthomorphata</taxon>
        <taxon>Gobiaria</taxon>
        <taxon>Kurtiformes</taxon>
        <taxon>Apogonoidei</taxon>
        <taxon>Apogonidae</taxon>
        <taxon>Apogoninae</taxon>
        <taxon>Sphaeramia</taxon>
    </lineage>
</organism>
<feature type="compositionally biased region" description="Polar residues" evidence="1">
    <location>
        <begin position="920"/>
        <end position="930"/>
    </location>
</feature>
<feature type="compositionally biased region" description="Polar residues" evidence="1">
    <location>
        <begin position="352"/>
        <end position="370"/>
    </location>
</feature>
<dbReference type="FunFam" id="2.130.10.10:FF:000711">
    <property type="entry name" value="Zinc finger protein 106"/>
    <property type="match status" value="1"/>
</dbReference>
<feature type="region of interest" description="Disordered" evidence="1">
    <location>
        <begin position="792"/>
        <end position="883"/>
    </location>
</feature>
<dbReference type="SUPFAM" id="SSF50978">
    <property type="entry name" value="WD40 repeat-like"/>
    <property type="match status" value="1"/>
</dbReference>
<dbReference type="PANTHER" id="PTHR14435:SF2">
    <property type="entry name" value="ZINC FINGER PROTEIN 106"/>
    <property type="match status" value="1"/>
</dbReference>
<dbReference type="InterPro" id="IPR013087">
    <property type="entry name" value="Znf_C2H2_type"/>
</dbReference>
<evidence type="ECO:0000313" key="4">
    <source>
        <dbReference type="Proteomes" id="UP000472271"/>
    </source>
</evidence>
<dbReference type="SMART" id="SM00355">
    <property type="entry name" value="ZnF_C2H2"/>
    <property type="match status" value="3"/>
</dbReference>
<dbReference type="InterPro" id="IPR015943">
    <property type="entry name" value="WD40/YVTN_repeat-like_dom_sf"/>
</dbReference>
<feature type="compositionally biased region" description="Low complexity" evidence="1">
    <location>
        <begin position="386"/>
        <end position="395"/>
    </location>
</feature>
<keyword evidence="4" id="KW-1185">Reference proteome</keyword>
<feature type="compositionally biased region" description="Polar residues" evidence="1">
    <location>
        <begin position="873"/>
        <end position="883"/>
    </location>
</feature>
<dbReference type="Pfam" id="PF00400">
    <property type="entry name" value="WD40"/>
    <property type="match status" value="4"/>
</dbReference>
<accession>A0A673BQ77</accession>
<dbReference type="GO" id="GO:0003723">
    <property type="term" value="F:RNA binding"/>
    <property type="evidence" value="ECO:0007669"/>
    <property type="project" value="InterPro"/>
</dbReference>
<dbReference type="PANTHER" id="PTHR14435">
    <property type="entry name" value="ZINC FINGER PROTEIN 106"/>
    <property type="match status" value="1"/>
</dbReference>
<feature type="region of interest" description="Disordered" evidence="1">
    <location>
        <begin position="920"/>
        <end position="970"/>
    </location>
</feature>
<dbReference type="SMART" id="SM00320">
    <property type="entry name" value="WD40"/>
    <property type="match status" value="6"/>
</dbReference>
<dbReference type="FunFam" id="2.130.10.10:FF:001471">
    <property type="entry name" value="Zinc finger protein 106"/>
    <property type="match status" value="1"/>
</dbReference>
<dbReference type="GO" id="GO:0005829">
    <property type="term" value="C:cytosol"/>
    <property type="evidence" value="ECO:0007669"/>
    <property type="project" value="TreeGrafter"/>
</dbReference>
<reference evidence="3" key="1">
    <citation type="submission" date="2019-06" db="EMBL/GenBank/DDBJ databases">
        <authorList>
            <consortium name="Wellcome Sanger Institute Data Sharing"/>
        </authorList>
    </citation>
    <scope>NUCLEOTIDE SEQUENCE [LARGE SCALE GENOMIC DNA]</scope>
</reference>
<reference evidence="3" key="2">
    <citation type="submission" date="2025-08" db="UniProtKB">
        <authorList>
            <consortium name="Ensembl"/>
        </authorList>
    </citation>
    <scope>IDENTIFICATION</scope>
</reference>
<evidence type="ECO:0000259" key="2">
    <source>
        <dbReference type="PROSITE" id="PS00028"/>
    </source>
</evidence>
<dbReference type="FunCoup" id="A0A673BQ77">
    <property type="interactions" value="1087"/>
</dbReference>
<feature type="region of interest" description="Disordered" evidence="1">
    <location>
        <begin position="549"/>
        <end position="652"/>
    </location>
</feature>
<feature type="region of interest" description="Disordered" evidence="1">
    <location>
        <begin position="501"/>
        <end position="531"/>
    </location>
</feature>
<sequence>MENKSPYFKNAKKTYCLVCRTQYLKHEAQEHLHGMLHHRELEAVLGKASFHECQACKASAMGLNEYAQHISTTQHKAKLKILMCKNIKPPSLEKTLSSETMTMLLERNKKLKTKEKKAMKKKRKKRKQMAGQKRVELNRKSKMMSKVVKQGNSKHPIAKIPQQLQQAHIIGSNSAVYQNKENKALLMQRPLKSESVRMDQFNQSGYQMGHFSNTGYNTLERKNIGGSIETNALFNEPYGTEGASANMQGQSTSRYNSYWPDDSSAGVDFTMDYYPHTEAFTFDNGDKRCPQTSYLEQKQAAPFGNTDKGRPVIAATVGEVDVSVMIRQVRRALGVREPCRADREARRKNAEKQVNLTNQSTAQQTGSVTVQPAGASVRSSTKETTPHTSTSASTSWQSPHVTITGPAPHSGIHPTSNISTLKMTQGSTQQSNAWDSGLQAGTVFPSTSRDLNPSNTQKVRIAHKPHRTAQRDKETGLNHSLQKLLSMSGIRSKPDWRTIYESSKRNKKTNESIPRFGAELSSSSSNSETFLQSEDNALPLSQGFHWESIPDCHPVPHLSPPPQESVNNDSHTETEQSSRMQEPLEESALAQEGRRSHSGPTVPVKVEQNMEHRENGETSSARRRSCNVTRADEVSDEEPNVKKKKKSDKDQDQLDQLYAVSLKEEQLNHMLHDVDKSIIQARNALQTFMLLREKYITEINSLRAKRIQILQGMQEGYSGVSPAEEKATTSSFGAIPSSLPSCSAYPSFSHQPLPHQVSSISQPHPVPAASIKQEMHQKALDELASQVPQNQLMPMVPSAPTPAAPIPPAKQLPAECTAPANVPPSVESSVSKVIESGETQTEDKNGPERAAETSVSTDKNRSTPASDEDTGNESDNSVELMEPSNQEVINIDESDNEGSAEAAQNVPVQQELPQNSVSVDFSSAGTQTSQQKEDEKKVLVPDVSAKDGNVPSGSGNAVEDEEPSVGEFSSHTGPVHGLQVHEGLLYTCSGDNTARAYNLVTRECQSVFDGHTNKVNCLLVASYQNNLPRLYTGSSDQTIRCFSIRSKKCLEQISLPDRVLCLHIGWNILYAGLANGSVTSFDLKTLKELDVFECHGPRGVSCLATAQEGARRVLLVGSYDSTISVRDARSGLLLRSLQGHTKTVLCMKVVNDLVFSGSSDTSVHAHNIHTGELVRIYKGHGHAVTSIAILGKVMVTACLDKLVRVYELQSHDRLQVYGGHSDMVMCMAIHKSLIYTGCYDGSVQAVKLNLMKNFRCWWQNCSLIFGMAEHLVQHLVHDHTNPNLQTVKCRWKGCSAFFGTQQSVCQELPEHIQSHVDRDSEVQP</sequence>
<dbReference type="CDD" id="cd00200">
    <property type="entry name" value="WD40"/>
    <property type="match status" value="1"/>
</dbReference>
<dbReference type="Proteomes" id="UP000472271">
    <property type="component" value="Chromosome 24"/>
</dbReference>
<feature type="compositionally biased region" description="Pro residues" evidence="1">
    <location>
        <begin position="797"/>
        <end position="810"/>
    </location>
</feature>
<protein>
    <submittedName>
        <fullName evidence="3">Uncharacterized LOC115414826</fullName>
    </submittedName>
</protein>
<evidence type="ECO:0000313" key="3">
    <source>
        <dbReference type="Ensembl" id="ENSSORP00005042358.1"/>
    </source>
</evidence>
<gene>
    <name evidence="3" type="primary">znf106b</name>
</gene>
<name>A0A673BQ77_9TELE</name>
<dbReference type="InterPro" id="IPR036322">
    <property type="entry name" value="WD40_repeat_dom_sf"/>
</dbReference>
<dbReference type="GO" id="GO:0008286">
    <property type="term" value="P:insulin receptor signaling pathway"/>
    <property type="evidence" value="ECO:0007669"/>
    <property type="project" value="TreeGrafter"/>
</dbReference>
<feature type="region of interest" description="Disordered" evidence="1">
    <location>
        <begin position="115"/>
        <end position="134"/>
    </location>
</feature>
<dbReference type="InParanoid" id="A0A673BQ77"/>
<feature type="compositionally biased region" description="Low complexity" evidence="1">
    <location>
        <begin position="823"/>
        <end position="836"/>
    </location>
</feature>
<feature type="compositionally biased region" description="Basic and acidic residues" evidence="1">
    <location>
        <begin position="501"/>
        <end position="510"/>
    </location>
</feature>
<dbReference type="InterPro" id="IPR001680">
    <property type="entry name" value="WD40_rpt"/>
</dbReference>
<dbReference type="PROSITE" id="PS00028">
    <property type="entry name" value="ZINC_FINGER_C2H2_1"/>
    <property type="match status" value="1"/>
</dbReference>
<feature type="compositionally biased region" description="Basic and acidic residues" evidence="1">
    <location>
        <begin position="841"/>
        <end position="851"/>
    </location>
</feature>
<dbReference type="GO" id="GO:0016020">
    <property type="term" value="C:membrane"/>
    <property type="evidence" value="ECO:0007669"/>
    <property type="project" value="TreeGrafter"/>
</dbReference>
<dbReference type="InterPro" id="IPR042622">
    <property type="entry name" value="Znf106"/>
</dbReference>
<feature type="region of interest" description="Disordered" evidence="1">
    <location>
        <begin position="343"/>
        <end position="433"/>
    </location>
</feature>
<proteinExistence type="predicted"/>
<dbReference type="Gene3D" id="3.30.160.60">
    <property type="entry name" value="Classic Zinc Finger"/>
    <property type="match status" value="1"/>
</dbReference>
<dbReference type="Ensembl" id="ENSSORT00005043436.1">
    <property type="protein sequence ID" value="ENSSORP00005042358.1"/>
    <property type="gene ID" value="ENSSORG00005019637.1"/>
</dbReference>
<dbReference type="GO" id="GO:0017124">
    <property type="term" value="F:SH3 domain binding"/>
    <property type="evidence" value="ECO:0007669"/>
    <property type="project" value="TreeGrafter"/>
</dbReference>
<feature type="compositionally biased region" description="Polar residues" evidence="1">
    <location>
        <begin position="853"/>
        <end position="865"/>
    </location>
</feature>
<feature type="domain" description="C2H2-type" evidence="2">
    <location>
        <begin position="1256"/>
        <end position="1279"/>
    </location>
</feature>
<reference evidence="3" key="3">
    <citation type="submission" date="2025-09" db="UniProtKB">
        <authorList>
            <consortium name="Ensembl"/>
        </authorList>
    </citation>
    <scope>IDENTIFICATION</scope>
</reference>
<feature type="compositionally biased region" description="Basic residues" evidence="1">
    <location>
        <begin position="115"/>
        <end position="128"/>
    </location>
</feature>
<evidence type="ECO:0000256" key="1">
    <source>
        <dbReference type="SAM" id="MobiDB-lite"/>
    </source>
</evidence>
<dbReference type="Gene3D" id="2.130.10.10">
    <property type="entry name" value="YVTN repeat-like/Quinoprotein amine dehydrogenase"/>
    <property type="match status" value="2"/>
</dbReference>
<feature type="compositionally biased region" description="Polar residues" evidence="1">
    <location>
        <begin position="413"/>
        <end position="433"/>
    </location>
</feature>